<dbReference type="InterPro" id="IPR036568">
    <property type="entry name" value="GGCT-like_sf"/>
</dbReference>
<dbReference type="PANTHER" id="PTHR12510">
    <property type="entry name" value="TROPONIN C-AKIN-1 PROTEIN"/>
    <property type="match status" value="1"/>
</dbReference>
<dbReference type="CDD" id="cd06661">
    <property type="entry name" value="GGCT_like"/>
    <property type="match status" value="1"/>
</dbReference>
<comment type="similarity">
    <text evidence="1 3">Belongs to the gamma-glutamylcyclotransferase family.</text>
</comment>
<keyword evidence="6" id="KW-1185">Reference proteome</keyword>
<proteinExistence type="inferred from homology"/>
<feature type="active site" description="Proton acceptor" evidence="2">
    <location>
        <position position="82"/>
    </location>
</feature>
<sequence length="157" mass="18482">MEPVFVYGTLKQNQPNNYHLNDTKNGCAVFRSVAVTVNKYPLVISTRFNIPFLLQNEGTGNEIKGEIYDVDTKMLEYLDDFENHPNFYERQKTQVKLPNADIMNCWIYFLPNYPDSYLELQRFDNYDSCGEHGLPYVTRYQRDPDDKLSFPNWKPSS</sequence>
<dbReference type="InterPro" id="IPR009288">
    <property type="entry name" value="AIG2-like_dom"/>
</dbReference>
<dbReference type="Gene3D" id="3.10.490.10">
    <property type="entry name" value="Gamma-glutamyl cyclotransferase-like"/>
    <property type="match status" value="1"/>
</dbReference>
<evidence type="ECO:0000256" key="1">
    <source>
        <dbReference type="ARBA" id="ARBA00008861"/>
    </source>
</evidence>
<evidence type="ECO:0000256" key="2">
    <source>
        <dbReference type="PIRSR" id="PIRSR639126-1"/>
    </source>
</evidence>
<evidence type="ECO:0000313" key="6">
    <source>
        <dbReference type="Proteomes" id="UP001160148"/>
    </source>
</evidence>
<dbReference type="GO" id="GO:0061929">
    <property type="term" value="F:gamma-glutamylaminecyclotransferase activity"/>
    <property type="evidence" value="ECO:0007669"/>
    <property type="project" value="InterPro"/>
</dbReference>
<dbReference type="GO" id="GO:0005829">
    <property type="term" value="C:cytosol"/>
    <property type="evidence" value="ECO:0007669"/>
    <property type="project" value="TreeGrafter"/>
</dbReference>
<comment type="caution">
    <text evidence="5">The sequence shown here is derived from an EMBL/GenBank/DDBJ whole genome shotgun (WGS) entry which is preliminary data.</text>
</comment>
<feature type="domain" description="Gamma-glutamylcyclotransferase AIG2-like" evidence="4">
    <location>
        <begin position="4"/>
        <end position="120"/>
    </location>
</feature>
<name>A0AAV0X1H4_9HEMI</name>
<dbReference type="Pfam" id="PF06094">
    <property type="entry name" value="GGACT"/>
    <property type="match status" value="1"/>
</dbReference>
<dbReference type="Proteomes" id="UP001160148">
    <property type="component" value="Unassembled WGS sequence"/>
</dbReference>
<gene>
    <name evidence="5" type="ORF">MEUPH1_LOCUS16821</name>
</gene>
<dbReference type="InterPro" id="IPR039126">
    <property type="entry name" value="GGACT"/>
</dbReference>
<accession>A0AAV0X1H4</accession>
<evidence type="ECO:0000313" key="5">
    <source>
        <dbReference type="EMBL" id="CAI6361667.1"/>
    </source>
</evidence>
<dbReference type="SUPFAM" id="SSF110857">
    <property type="entry name" value="Gamma-glutamyl cyclotransferase-like"/>
    <property type="match status" value="1"/>
</dbReference>
<protein>
    <recommendedName>
        <fullName evidence="3">Gamma-glutamylcyclotransferase family protein</fullName>
    </recommendedName>
</protein>
<evidence type="ECO:0000256" key="3">
    <source>
        <dbReference type="RuleBase" id="RU367036"/>
    </source>
</evidence>
<reference evidence="5 6" key="1">
    <citation type="submission" date="2023-01" db="EMBL/GenBank/DDBJ databases">
        <authorList>
            <person name="Whitehead M."/>
        </authorList>
    </citation>
    <scope>NUCLEOTIDE SEQUENCE [LARGE SCALE GENOMIC DNA]</scope>
</reference>
<dbReference type="AlphaFoldDB" id="A0AAV0X1H4"/>
<evidence type="ECO:0000259" key="4">
    <source>
        <dbReference type="Pfam" id="PF06094"/>
    </source>
</evidence>
<dbReference type="PANTHER" id="PTHR12510:SF4">
    <property type="entry name" value="GAMMA-GLUTAMYLAMINECYCLOTRANSFERASE"/>
    <property type="match status" value="1"/>
</dbReference>
<organism evidence="5 6">
    <name type="scientific">Macrosiphum euphorbiae</name>
    <name type="common">potato aphid</name>
    <dbReference type="NCBI Taxonomy" id="13131"/>
    <lineage>
        <taxon>Eukaryota</taxon>
        <taxon>Metazoa</taxon>
        <taxon>Ecdysozoa</taxon>
        <taxon>Arthropoda</taxon>
        <taxon>Hexapoda</taxon>
        <taxon>Insecta</taxon>
        <taxon>Pterygota</taxon>
        <taxon>Neoptera</taxon>
        <taxon>Paraneoptera</taxon>
        <taxon>Hemiptera</taxon>
        <taxon>Sternorrhyncha</taxon>
        <taxon>Aphidomorpha</taxon>
        <taxon>Aphidoidea</taxon>
        <taxon>Aphididae</taxon>
        <taxon>Macrosiphini</taxon>
        <taxon>Macrosiphum</taxon>
    </lineage>
</organism>
<dbReference type="EMBL" id="CARXXK010000003">
    <property type="protein sequence ID" value="CAI6361667.1"/>
    <property type="molecule type" value="Genomic_DNA"/>
</dbReference>
<dbReference type="InterPro" id="IPR013024">
    <property type="entry name" value="GGCT-like"/>
</dbReference>